<protein>
    <submittedName>
        <fullName evidence="1">Coat protein F</fullName>
    </submittedName>
</protein>
<keyword evidence="1" id="KW-0946">Virion</keyword>
<name>A0ABV6DKE7_9BACL</name>
<dbReference type="EMBL" id="JBHLWN010000046">
    <property type="protein sequence ID" value="MFC0213130.1"/>
    <property type="molecule type" value="Genomic_DNA"/>
</dbReference>
<evidence type="ECO:0000313" key="1">
    <source>
        <dbReference type="EMBL" id="MFC0213130.1"/>
    </source>
</evidence>
<comment type="caution">
    <text evidence="1">The sequence shown here is derived from an EMBL/GenBank/DDBJ whole genome shotgun (WGS) entry which is preliminary data.</text>
</comment>
<evidence type="ECO:0000313" key="2">
    <source>
        <dbReference type="Proteomes" id="UP001589776"/>
    </source>
</evidence>
<gene>
    <name evidence="1" type="ORF">ACFFK0_11810</name>
</gene>
<keyword evidence="2" id="KW-1185">Reference proteome</keyword>
<accession>A0ABV6DKE7</accession>
<proteinExistence type="predicted"/>
<dbReference type="RefSeq" id="WP_377470390.1">
    <property type="nucleotide sequence ID" value="NZ_JBHLWN010000046.1"/>
</dbReference>
<organism evidence="1 2">
    <name type="scientific">Paenibacillus chartarius</name>
    <dbReference type="NCBI Taxonomy" id="747481"/>
    <lineage>
        <taxon>Bacteria</taxon>
        <taxon>Bacillati</taxon>
        <taxon>Bacillota</taxon>
        <taxon>Bacilli</taxon>
        <taxon>Bacillales</taxon>
        <taxon>Paenibacillaceae</taxon>
        <taxon>Paenibacillus</taxon>
    </lineage>
</organism>
<keyword evidence="1" id="KW-0167">Capsid protein</keyword>
<dbReference type="Proteomes" id="UP001589776">
    <property type="component" value="Unassembled WGS sequence"/>
</dbReference>
<reference evidence="1 2" key="1">
    <citation type="submission" date="2024-09" db="EMBL/GenBank/DDBJ databases">
        <authorList>
            <person name="Sun Q."/>
            <person name="Mori K."/>
        </authorList>
    </citation>
    <scope>NUCLEOTIDE SEQUENCE [LARGE SCALE GENOMIC DNA]</scope>
    <source>
        <strain evidence="1 2">CCM 7759</strain>
    </source>
</reference>
<sequence>MFSTAGMTPPRPALAPHETIELHELLSFKSVSLVKMKEAVGKVTDPVLQQLYLHNIRMTEGHIAELMQLLQHRALLP</sequence>